<protein>
    <recommendedName>
        <fullName evidence="4">BIG2 domain-containing protein</fullName>
    </recommendedName>
</protein>
<name>A0A9D2LXN1_9FIRM</name>
<dbReference type="AlphaFoldDB" id="A0A9D2LXN1"/>
<proteinExistence type="predicted"/>
<sequence length="1014" mass="108989">MKYRMTKRLLAALLCACLLVTSLPLQALAAVDVTKGNSAQENAQLLQQLEALTGGESEAAAALATMRDLGLVDENGNLLQTRTVTLDGQEMTLDQVRDYLETCKEEGLDKMVEVDGTQVTLENLATMMAIEAEIDRVRETYFSGETPDLTEEQQAALESLANQLETQGITLYNPGALTFPSGVDHGARVSVQLSGTGVTANTDGSVTVPNSAATLTATFSLAAAAKADVTFQVRTLDGSAVKGTNYTAVEKTVTIPIGETSTTVEISLLKEDNTWTNDNLWSGDKVFYLQANNITGALFAGDTHSLTQAVRIQDTSISADSFLTSVDTYAYDSGSDVDVWTKIPGEYSFEVYHDDEKYFLKHSVTQAKMSWRVPTLGISVGDNRETLMRPDTVYYIDTGVDAESRAATEQYHAIRMNGVIQASSHVGYDLQNAELTDVNDFKAWESKVSGFKFLSGSNKNTSLSGELTWDLPQDLSQRSEIAQTIADGEIEAANWIIAYPSMNHNGFHSYSDLGSISASATMYFYDKLPPEVESVTVDTDSLYTAQDVVPVTATFAEAVKVSGNETLVINDKSCKVQESAGTITRTVTFLYEVQAAESSSLKIGNLSSFTDVSGNSGTAVNLNRTVVDVIDTNIPHWAALTSVTTDAENGAYAPGVTTGTLTVTLHEDEDVRSWLTQAGTTDPNDKLEGVYAEYACSTVLGASTDGGETIIPLYIAPDGGQMVGKLDFPVSTEESVTHVVEFFELQDGNPITSGEGEDAKPVPFFGIYTSFVAQQAMFLGEGDVTFTTPADWPEDGQRVFGDQLTAPFTLSFTVVDQSATWKDTSKVTIRDSEGKLVDEDAHFLWESSNPQVATINEEGEITILTNGAVSFTLTALNGNVEKAPADPPQEATTYAYTYATPEILVGVGNSPFLTMPESLRTTTVRGGQPATVLWSSNLTEKNRDNAAGMEEPDSVETTFTLTLYNAGDFDESAGGPIEDAQGEALDPVVSSMEDVKSSALIPASMIPYANGQPY</sequence>
<dbReference type="SUPFAM" id="SSF49373">
    <property type="entry name" value="Invasin/intimin cell-adhesion fragments"/>
    <property type="match status" value="1"/>
</dbReference>
<keyword evidence="1" id="KW-0732">Signal</keyword>
<evidence type="ECO:0000256" key="1">
    <source>
        <dbReference type="SAM" id="SignalP"/>
    </source>
</evidence>
<reference evidence="2" key="2">
    <citation type="submission" date="2021-04" db="EMBL/GenBank/DDBJ databases">
        <authorList>
            <person name="Gilroy R."/>
        </authorList>
    </citation>
    <scope>NUCLEOTIDE SEQUENCE</scope>
    <source>
        <strain evidence="2">ChiBcolR8-3208</strain>
    </source>
</reference>
<evidence type="ECO:0008006" key="4">
    <source>
        <dbReference type="Google" id="ProtNLM"/>
    </source>
</evidence>
<comment type="caution">
    <text evidence="2">The sequence shown here is derived from an EMBL/GenBank/DDBJ whole genome shotgun (WGS) entry which is preliminary data.</text>
</comment>
<dbReference type="EMBL" id="DWXZ01000130">
    <property type="protein sequence ID" value="HJB37650.1"/>
    <property type="molecule type" value="Genomic_DNA"/>
</dbReference>
<dbReference type="Gene3D" id="2.60.40.1080">
    <property type="match status" value="1"/>
</dbReference>
<evidence type="ECO:0000313" key="2">
    <source>
        <dbReference type="EMBL" id="HJB37650.1"/>
    </source>
</evidence>
<gene>
    <name evidence="2" type="ORF">H9942_06235</name>
</gene>
<dbReference type="InterPro" id="IPR008964">
    <property type="entry name" value="Invasin/intimin_cell_adhesion"/>
</dbReference>
<dbReference type="InterPro" id="IPR038081">
    <property type="entry name" value="CalX-like_sf"/>
</dbReference>
<organism evidence="2 3">
    <name type="scientific">Candidatus Acutalibacter ornithocaccae</name>
    <dbReference type="NCBI Taxonomy" id="2838416"/>
    <lineage>
        <taxon>Bacteria</taxon>
        <taxon>Bacillati</taxon>
        <taxon>Bacillota</taxon>
        <taxon>Clostridia</taxon>
        <taxon>Eubacteriales</taxon>
        <taxon>Acutalibacteraceae</taxon>
        <taxon>Acutalibacter</taxon>
    </lineage>
</organism>
<evidence type="ECO:0000313" key="3">
    <source>
        <dbReference type="Proteomes" id="UP000824214"/>
    </source>
</evidence>
<feature type="signal peptide" evidence="1">
    <location>
        <begin position="1"/>
        <end position="29"/>
    </location>
</feature>
<accession>A0A9D2LXN1</accession>
<reference evidence="2" key="1">
    <citation type="journal article" date="2021" name="PeerJ">
        <title>Extensive microbial diversity within the chicken gut microbiome revealed by metagenomics and culture.</title>
        <authorList>
            <person name="Gilroy R."/>
            <person name="Ravi A."/>
            <person name="Getino M."/>
            <person name="Pursley I."/>
            <person name="Horton D.L."/>
            <person name="Alikhan N.F."/>
            <person name="Baker D."/>
            <person name="Gharbi K."/>
            <person name="Hall N."/>
            <person name="Watson M."/>
            <person name="Adriaenssens E.M."/>
            <person name="Foster-Nyarko E."/>
            <person name="Jarju S."/>
            <person name="Secka A."/>
            <person name="Antonio M."/>
            <person name="Oren A."/>
            <person name="Chaudhuri R.R."/>
            <person name="La Ragione R."/>
            <person name="Hildebrand F."/>
            <person name="Pallen M.J."/>
        </authorList>
    </citation>
    <scope>NUCLEOTIDE SEQUENCE</scope>
    <source>
        <strain evidence="2">ChiBcolR8-3208</strain>
    </source>
</reference>
<dbReference type="SUPFAM" id="SSF141072">
    <property type="entry name" value="CalX-like"/>
    <property type="match status" value="1"/>
</dbReference>
<dbReference type="Gene3D" id="2.60.40.2030">
    <property type="match status" value="1"/>
</dbReference>
<feature type="chain" id="PRO_5039323468" description="BIG2 domain-containing protein" evidence="1">
    <location>
        <begin position="30"/>
        <end position="1014"/>
    </location>
</feature>
<dbReference type="Proteomes" id="UP000824214">
    <property type="component" value="Unassembled WGS sequence"/>
</dbReference>